<gene>
    <name evidence="1" type="ORF">HHT355_2668</name>
</gene>
<dbReference type="Proteomes" id="UP000236497">
    <property type="component" value="Unassembled WGS sequence"/>
</dbReference>
<reference evidence="1 2" key="1">
    <citation type="submission" date="2015-06" db="EMBL/GenBank/DDBJ databases">
        <authorList>
            <person name="Wibberg Daniel"/>
        </authorList>
    </citation>
    <scope>NUCLEOTIDE SEQUENCE [LARGE SCALE GENOMIC DNA]</scope>
    <source>
        <strain evidence="1 2">T3/55T</strain>
    </source>
</reference>
<proteinExistence type="predicted"/>
<evidence type="ECO:0000313" key="1">
    <source>
        <dbReference type="EMBL" id="CRZ35849.1"/>
    </source>
</evidence>
<sequence>MSVILGSIIKQYFYILRQAVGYLKQTISGNRKEIKLNQPYRIVSCERDLNVQANVKEVEKRIRDKY</sequence>
<name>A0A0H5SK08_HERHM</name>
<dbReference type="EMBL" id="CVTD020000029">
    <property type="protein sequence ID" value="CRZ35849.1"/>
    <property type="molecule type" value="Genomic_DNA"/>
</dbReference>
<evidence type="ECO:0000313" key="2">
    <source>
        <dbReference type="Proteomes" id="UP000236497"/>
    </source>
</evidence>
<accession>A0A0H5SK08</accession>
<organism evidence="1 2">
    <name type="scientific">Herbinix hemicellulosilytica</name>
    <dbReference type="NCBI Taxonomy" id="1564487"/>
    <lineage>
        <taxon>Bacteria</taxon>
        <taxon>Bacillati</taxon>
        <taxon>Bacillota</taxon>
        <taxon>Clostridia</taxon>
        <taxon>Lachnospirales</taxon>
        <taxon>Lachnospiraceae</taxon>
        <taxon>Herbinix</taxon>
    </lineage>
</organism>
<dbReference type="AlphaFoldDB" id="A0A0H5SK08"/>
<protein>
    <submittedName>
        <fullName evidence="1">Uncharacterized protein</fullName>
    </submittedName>
</protein>
<keyword evidence="2" id="KW-1185">Reference proteome</keyword>